<gene>
    <name evidence="1" type="ORF">DEO72_LG7g1790</name>
</gene>
<sequence length="198" mass="21340">MKVVLGSTGKVHVFGDYDFGNNGCICVAQAHAAITSDILGHKELRLHMPTSITLARPGLVIHQCNKCLYLMSLPIEVHSLFSTIHDSNYLESTIGGTTEAGVLTGIRAMRSGPIVVLAESTMIGTTMRVAAGDTRARVLHIGEEEVEVLVGGGTVVQLEMAVRRYVPELSSGTVRRKSRILETKLKLRTLTMVTVGTL</sequence>
<dbReference type="Proteomes" id="UP000501690">
    <property type="component" value="Linkage Group LG7"/>
</dbReference>
<name>A0A4D6MGC3_VIGUN</name>
<organism evidence="1 2">
    <name type="scientific">Vigna unguiculata</name>
    <name type="common">Cowpea</name>
    <dbReference type="NCBI Taxonomy" id="3917"/>
    <lineage>
        <taxon>Eukaryota</taxon>
        <taxon>Viridiplantae</taxon>
        <taxon>Streptophyta</taxon>
        <taxon>Embryophyta</taxon>
        <taxon>Tracheophyta</taxon>
        <taxon>Spermatophyta</taxon>
        <taxon>Magnoliopsida</taxon>
        <taxon>eudicotyledons</taxon>
        <taxon>Gunneridae</taxon>
        <taxon>Pentapetalae</taxon>
        <taxon>rosids</taxon>
        <taxon>fabids</taxon>
        <taxon>Fabales</taxon>
        <taxon>Fabaceae</taxon>
        <taxon>Papilionoideae</taxon>
        <taxon>50 kb inversion clade</taxon>
        <taxon>NPAAA clade</taxon>
        <taxon>indigoferoid/millettioid clade</taxon>
        <taxon>Phaseoleae</taxon>
        <taxon>Vigna</taxon>
    </lineage>
</organism>
<evidence type="ECO:0000313" key="2">
    <source>
        <dbReference type="Proteomes" id="UP000501690"/>
    </source>
</evidence>
<keyword evidence="2" id="KW-1185">Reference proteome</keyword>
<evidence type="ECO:0000313" key="1">
    <source>
        <dbReference type="EMBL" id="QCE00500.1"/>
    </source>
</evidence>
<protein>
    <submittedName>
        <fullName evidence="1">Uncharacterized protein</fullName>
    </submittedName>
</protein>
<dbReference type="AlphaFoldDB" id="A0A4D6MGC3"/>
<accession>A0A4D6MGC3</accession>
<reference evidence="1 2" key="1">
    <citation type="submission" date="2019-04" db="EMBL/GenBank/DDBJ databases">
        <title>An improved genome assembly and genetic linkage map for asparagus bean, Vigna unguiculata ssp. sesquipedialis.</title>
        <authorList>
            <person name="Xia Q."/>
            <person name="Zhang R."/>
            <person name="Dong Y."/>
        </authorList>
    </citation>
    <scope>NUCLEOTIDE SEQUENCE [LARGE SCALE GENOMIC DNA]</scope>
    <source>
        <tissue evidence="1">Leaf</tissue>
    </source>
</reference>
<dbReference type="EMBL" id="CP039351">
    <property type="protein sequence ID" value="QCE00500.1"/>
    <property type="molecule type" value="Genomic_DNA"/>
</dbReference>
<proteinExistence type="predicted"/>